<evidence type="ECO:0000259" key="3">
    <source>
        <dbReference type="Pfam" id="PF13676"/>
    </source>
</evidence>
<feature type="domain" description="TIR" evidence="3">
    <location>
        <begin position="7"/>
        <end position="128"/>
    </location>
</feature>
<feature type="region of interest" description="Disordered" evidence="1">
    <location>
        <begin position="254"/>
        <end position="286"/>
    </location>
</feature>
<evidence type="ECO:0000259" key="2">
    <source>
        <dbReference type="Pfam" id="PF03781"/>
    </source>
</evidence>
<accession>A0ABV0JZ94</accession>
<comment type="caution">
    <text evidence="4">The sequence shown here is derived from an EMBL/GenBank/DDBJ whole genome shotgun (WGS) entry which is preliminary data.</text>
</comment>
<dbReference type="InterPro" id="IPR005532">
    <property type="entry name" value="SUMF_dom"/>
</dbReference>
<dbReference type="PANTHER" id="PTHR23150">
    <property type="entry name" value="SULFATASE MODIFYING FACTOR 1, 2"/>
    <property type="match status" value="1"/>
</dbReference>
<dbReference type="SUPFAM" id="SSF52200">
    <property type="entry name" value="Toll/Interleukin receptor TIR domain"/>
    <property type="match status" value="1"/>
</dbReference>
<dbReference type="Gene3D" id="3.40.50.10140">
    <property type="entry name" value="Toll/interleukin-1 receptor homology (TIR) domain"/>
    <property type="match status" value="1"/>
</dbReference>
<dbReference type="Pfam" id="PF13676">
    <property type="entry name" value="TIR_2"/>
    <property type="match status" value="1"/>
</dbReference>
<reference evidence="4 5" key="1">
    <citation type="submission" date="2022-04" db="EMBL/GenBank/DDBJ databases">
        <title>Positive selection, recombination, and allopatry shape intraspecific diversity of widespread and dominant cyanobacteria.</title>
        <authorList>
            <person name="Wei J."/>
            <person name="Shu W."/>
            <person name="Hu C."/>
        </authorList>
    </citation>
    <scope>NUCLEOTIDE SEQUENCE [LARGE SCALE GENOMIC DNA]</scope>
    <source>
        <strain evidence="4 5">DQ-A4</strain>
    </source>
</reference>
<dbReference type="Proteomes" id="UP001482513">
    <property type="component" value="Unassembled WGS sequence"/>
</dbReference>
<proteinExistence type="predicted"/>
<dbReference type="PANTHER" id="PTHR23150:SF19">
    <property type="entry name" value="FORMYLGLYCINE-GENERATING ENZYME"/>
    <property type="match status" value="1"/>
</dbReference>
<dbReference type="InterPro" id="IPR042095">
    <property type="entry name" value="SUMF_sf"/>
</dbReference>
<sequence>MTNAKSIFISYRRLTSIDITGRIYDRLVAHFGENSVFKDIDSIPFGVNFRHYLEQEVSHCPVLLAIIDPQWLRVADAHGKPKLANPSDWVRVEIEAALRRDRLVIPVLVNGATLPEDAALPEGLRGLVHRQSAVVRCDPDFHRDLDRLIHRIEGVFNSLAVISSPSSPPPLSSPINQQTAALATANKPAQVSSARPMGRRRWLRMAGLGLLGGGTAMAVRQQVPALQTLAPGDISQAMPSLATLPDRLQQALEQGEGPTAEPPDLEPSGVEPPLEPSEVATPDPEVPTLEVADSGELYSYESVSVDEFGMGRSQIKFSTPSHKALRLETPIGPVTLRLVSIVGGQFVLGAPDTELGHDPSQPPQTIAAVDSFWMSVHPITQGQWRAVALLPTVNRELDPNPAYFTGNDRPVEQVSWQDAVEFCDRLNQLIETHPDQPGLRRYRLPTETEWEYACRAKTTTPFHTGQTLTTDLANYNGTKPYCQEPVGQFRGTTTAVGAFGKANDFGLYDMHGNVLEWCSPNRDASSNDAWRVVRGGSWQSPPQQCRSAHRAGLKADTRSNEVGFRIVGEG</sequence>
<evidence type="ECO:0000313" key="4">
    <source>
        <dbReference type="EMBL" id="MEP0945515.1"/>
    </source>
</evidence>
<keyword evidence="5" id="KW-1185">Reference proteome</keyword>
<gene>
    <name evidence="4" type="ORF">NC992_01395</name>
</gene>
<name>A0ABV0JZ94_9CYAN</name>
<dbReference type="InterPro" id="IPR016187">
    <property type="entry name" value="CTDL_fold"/>
</dbReference>
<dbReference type="InterPro" id="IPR035897">
    <property type="entry name" value="Toll_tir_struct_dom_sf"/>
</dbReference>
<evidence type="ECO:0000313" key="5">
    <source>
        <dbReference type="Proteomes" id="UP001482513"/>
    </source>
</evidence>
<feature type="domain" description="Sulfatase-modifying factor enzyme-like" evidence="2">
    <location>
        <begin position="338"/>
        <end position="567"/>
    </location>
</feature>
<dbReference type="Gene3D" id="3.90.1580.10">
    <property type="entry name" value="paralog of FGE (formylglycine-generating enzyme)"/>
    <property type="match status" value="1"/>
</dbReference>
<organism evidence="4 5">
    <name type="scientific">Leptolyngbya subtilissima DQ-A4</name>
    <dbReference type="NCBI Taxonomy" id="2933933"/>
    <lineage>
        <taxon>Bacteria</taxon>
        <taxon>Bacillati</taxon>
        <taxon>Cyanobacteriota</taxon>
        <taxon>Cyanophyceae</taxon>
        <taxon>Leptolyngbyales</taxon>
        <taxon>Leptolyngbyaceae</taxon>
        <taxon>Leptolyngbya group</taxon>
        <taxon>Leptolyngbya</taxon>
    </lineage>
</organism>
<dbReference type="InterPro" id="IPR051043">
    <property type="entry name" value="Sulfatase_Mod_Factor_Kinase"/>
</dbReference>
<dbReference type="SUPFAM" id="SSF56436">
    <property type="entry name" value="C-type lectin-like"/>
    <property type="match status" value="1"/>
</dbReference>
<dbReference type="Pfam" id="PF03781">
    <property type="entry name" value="FGE-sulfatase"/>
    <property type="match status" value="1"/>
</dbReference>
<dbReference type="EMBL" id="JAMPKX010000001">
    <property type="protein sequence ID" value="MEP0945515.1"/>
    <property type="molecule type" value="Genomic_DNA"/>
</dbReference>
<dbReference type="InterPro" id="IPR000157">
    <property type="entry name" value="TIR_dom"/>
</dbReference>
<protein>
    <submittedName>
        <fullName evidence="4">SUMF1/EgtB/PvdO family nonheme iron enzyme</fullName>
    </submittedName>
</protein>
<evidence type="ECO:0000256" key="1">
    <source>
        <dbReference type="SAM" id="MobiDB-lite"/>
    </source>
</evidence>
<dbReference type="RefSeq" id="WP_190698395.1">
    <property type="nucleotide sequence ID" value="NZ_JAMPKX010000001.1"/>
</dbReference>